<evidence type="ECO:0000313" key="2">
    <source>
        <dbReference type="EMBL" id="CAF9933522.1"/>
    </source>
</evidence>
<sequence>MNMFLVDNAESMMDYWYEATFVLEVLVDMAKGLDEDGIDLQFTTGTTKLEGKDSSNKFVASMKQARPTKGARTDSRLSLGNILEPYANKLRNKEKFPSVKVKDLVLIVLTDGIWAGMPDKYAIAAQLKNISKKVDYHLKQRPFSVQFIQFGDDAAATQAFRDLDDCFDNGDVPDFIDTEHSKGDVNKMLLGSFVEAYDRDDGDDYNSFDSPLPDHSIISPPTYQSFESHEVRHELANGGNFPFPQRPTQDHRSFS</sequence>
<evidence type="ECO:0000256" key="1">
    <source>
        <dbReference type="SAM" id="MobiDB-lite"/>
    </source>
</evidence>
<gene>
    <name evidence="2" type="ORF">HETSPECPRED_008686</name>
</gene>
<proteinExistence type="predicted"/>
<comment type="caution">
    <text evidence="2">The sequence shown here is derived from an EMBL/GenBank/DDBJ whole genome shotgun (WGS) entry which is preliminary data.</text>
</comment>
<keyword evidence="3" id="KW-1185">Reference proteome</keyword>
<dbReference type="Proteomes" id="UP000664521">
    <property type="component" value="Unassembled WGS sequence"/>
</dbReference>
<feature type="region of interest" description="Disordered" evidence="1">
    <location>
        <begin position="236"/>
        <end position="255"/>
    </location>
</feature>
<evidence type="ECO:0008006" key="4">
    <source>
        <dbReference type="Google" id="ProtNLM"/>
    </source>
</evidence>
<reference evidence="2" key="1">
    <citation type="submission" date="2021-03" db="EMBL/GenBank/DDBJ databases">
        <authorList>
            <person name="Tagirdzhanova G."/>
        </authorList>
    </citation>
    <scope>NUCLEOTIDE SEQUENCE</scope>
</reference>
<dbReference type="EMBL" id="CAJPDS010000068">
    <property type="protein sequence ID" value="CAF9933522.1"/>
    <property type="molecule type" value="Genomic_DNA"/>
</dbReference>
<accession>A0A8H3FYU8</accession>
<organism evidence="2 3">
    <name type="scientific">Heterodermia speciosa</name>
    <dbReference type="NCBI Taxonomy" id="116794"/>
    <lineage>
        <taxon>Eukaryota</taxon>
        <taxon>Fungi</taxon>
        <taxon>Dikarya</taxon>
        <taxon>Ascomycota</taxon>
        <taxon>Pezizomycotina</taxon>
        <taxon>Lecanoromycetes</taxon>
        <taxon>OSLEUM clade</taxon>
        <taxon>Lecanoromycetidae</taxon>
        <taxon>Caliciales</taxon>
        <taxon>Physciaceae</taxon>
        <taxon>Heterodermia</taxon>
    </lineage>
</organism>
<evidence type="ECO:0000313" key="3">
    <source>
        <dbReference type="Proteomes" id="UP000664521"/>
    </source>
</evidence>
<dbReference type="PANTHER" id="PTHR34706">
    <property type="entry name" value="SLR1338 PROTEIN"/>
    <property type="match status" value="1"/>
</dbReference>
<dbReference type="PANTHER" id="PTHR34706:SF1">
    <property type="entry name" value="VWFA DOMAIN-CONTAINING PROTEIN"/>
    <property type="match status" value="1"/>
</dbReference>
<protein>
    <recommendedName>
        <fullName evidence="4">VWFA domain-containing protein</fullName>
    </recommendedName>
</protein>
<name>A0A8H3FYU8_9LECA</name>
<dbReference type="AlphaFoldDB" id="A0A8H3FYU8"/>
<dbReference type="OrthoDB" id="9992527at2759"/>